<evidence type="ECO:0000313" key="1">
    <source>
        <dbReference type="EMBL" id="GKU88154.1"/>
    </source>
</evidence>
<name>A0AAV5HRE5_9ROSI</name>
<dbReference type="Proteomes" id="UP001054252">
    <property type="component" value="Unassembled WGS sequence"/>
</dbReference>
<gene>
    <name evidence="1" type="ORF">SLEP1_g2454</name>
    <name evidence="2" type="ORF">SLEP1_g2459</name>
</gene>
<evidence type="ECO:0000313" key="3">
    <source>
        <dbReference type="Proteomes" id="UP001054252"/>
    </source>
</evidence>
<keyword evidence="3" id="KW-1185">Reference proteome</keyword>
<reference evidence="1 3" key="1">
    <citation type="journal article" date="2021" name="Commun. Biol.">
        <title>The genome of Shorea leprosula (Dipterocarpaceae) highlights the ecological relevance of drought in aseasonal tropical rainforests.</title>
        <authorList>
            <person name="Ng K.K.S."/>
            <person name="Kobayashi M.J."/>
            <person name="Fawcett J.A."/>
            <person name="Hatakeyama M."/>
            <person name="Paape T."/>
            <person name="Ng C.H."/>
            <person name="Ang C.C."/>
            <person name="Tnah L.H."/>
            <person name="Lee C.T."/>
            <person name="Nishiyama T."/>
            <person name="Sese J."/>
            <person name="O'Brien M.J."/>
            <person name="Copetti D."/>
            <person name="Mohd Noor M.I."/>
            <person name="Ong R.C."/>
            <person name="Putra M."/>
            <person name="Sireger I.Z."/>
            <person name="Indrioko S."/>
            <person name="Kosugi Y."/>
            <person name="Izuno A."/>
            <person name="Isagi Y."/>
            <person name="Lee S.L."/>
            <person name="Shimizu K.K."/>
        </authorList>
    </citation>
    <scope>NUCLEOTIDE SEQUENCE [LARGE SCALE GENOMIC DNA]</scope>
    <source>
        <strain evidence="1">214</strain>
    </source>
</reference>
<proteinExistence type="predicted"/>
<dbReference type="AlphaFoldDB" id="A0AAV5HRE5"/>
<protein>
    <submittedName>
        <fullName evidence="1">Uncharacterized protein</fullName>
    </submittedName>
</protein>
<accession>A0AAV5HRE5</accession>
<sequence>MQGENCCIRYSSEQYGSTDVCFATLFVWNSGVVGIVEFGVLEMIVIGNGYFNATLLSTCFNVYPA</sequence>
<organism evidence="1 3">
    <name type="scientific">Rubroshorea leprosula</name>
    <dbReference type="NCBI Taxonomy" id="152421"/>
    <lineage>
        <taxon>Eukaryota</taxon>
        <taxon>Viridiplantae</taxon>
        <taxon>Streptophyta</taxon>
        <taxon>Embryophyta</taxon>
        <taxon>Tracheophyta</taxon>
        <taxon>Spermatophyta</taxon>
        <taxon>Magnoliopsida</taxon>
        <taxon>eudicotyledons</taxon>
        <taxon>Gunneridae</taxon>
        <taxon>Pentapetalae</taxon>
        <taxon>rosids</taxon>
        <taxon>malvids</taxon>
        <taxon>Malvales</taxon>
        <taxon>Dipterocarpaceae</taxon>
        <taxon>Rubroshorea</taxon>
    </lineage>
</organism>
<dbReference type="EMBL" id="BPVZ01000002">
    <property type="protein sequence ID" value="GKU88162.1"/>
    <property type="molecule type" value="Genomic_DNA"/>
</dbReference>
<dbReference type="EMBL" id="BPVZ01000002">
    <property type="protein sequence ID" value="GKU88154.1"/>
    <property type="molecule type" value="Genomic_DNA"/>
</dbReference>
<comment type="caution">
    <text evidence="1">The sequence shown here is derived from an EMBL/GenBank/DDBJ whole genome shotgun (WGS) entry which is preliminary data.</text>
</comment>
<evidence type="ECO:0000313" key="2">
    <source>
        <dbReference type="EMBL" id="GKU88162.1"/>
    </source>
</evidence>